<dbReference type="Proteomes" id="UP001634393">
    <property type="component" value="Unassembled WGS sequence"/>
</dbReference>
<name>A0ABD3S352_9LAMI</name>
<dbReference type="AlphaFoldDB" id="A0ABD3S352"/>
<keyword evidence="2" id="KW-1185">Reference proteome</keyword>
<evidence type="ECO:0008006" key="3">
    <source>
        <dbReference type="Google" id="ProtNLM"/>
    </source>
</evidence>
<evidence type="ECO:0000313" key="1">
    <source>
        <dbReference type="EMBL" id="KAL3818924.1"/>
    </source>
</evidence>
<reference evidence="1 2" key="1">
    <citation type="submission" date="2024-12" db="EMBL/GenBank/DDBJ databases">
        <title>The unique morphological basis and parallel evolutionary history of personate flowers in Penstemon.</title>
        <authorList>
            <person name="Depatie T.H."/>
            <person name="Wessinger C.A."/>
        </authorList>
    </citation>
    <scope>NUCLEOTIDE SEQUENCE [LARGE SCALE GENOMIC DNA]</scope>
    <source>
        <strain evidence="1">WTNN_2</strain>
        <tissue evidence="1">Leaf</tissue>
    </source>
</reference>
<comment type="caution">
    <text evidence="1">The sequence shown here is derived from an EMBL/GenBank/DDBJ whole genome shotgun (WGS) entry which is preliminary data.</text>
</comment>
<gene>
    <name evidence="1" type="ORF">ACJIZ3_004829</name>
</gene>
<organism evidence="1 2">
    <name type="scientific">Penstemon smallii</name>
    <dbReference type="NCBI Taxonomy" id="265156"/>
    <lineage>
        <taxon>Eukaryota</taxon>
        <taxon>Viridiplantae</taxon>
        <taxon>Streptophyta</taxon>
        <taxon>Embryophyta</taxon>
        <taxon>Tracheophyta</taxon>
        <taxon>Spermatophyta</taxon>
        <taxon>Magnoliopsida</taxon>
        <taxon>eudicotyledons</taxon>
        <taxon>Gunneridae</taxon>
        <taxon>Pentapetalae</taxon>
        <taxon>asterids</taxon>
        <taxon>lamiids</taxon>
        <taxon>Lamiales</taxon>
        <taxon>Plantaginaceae</taxon>
        <taxon>Cheloneae</taxon>
        <taxon>Penstemon</taxon>
    </lineage>
</organism>
<protein>
    <recommendedName>
        <fullName evidence="3">Protein yippee-like</fullName>
    </recommendedName>
</protein>
<dbReference type="EMBL" id="JBJXBP010000007">
    <property type="protein sequence ID" value="KAL3818924.1"/>
    <property type="molecule type" value="Genomic_DNA"/>
</dbReference>
<evidence type="ECO:0000313" key="2">
    <source>
        <dbReference type="Proteomes" id="UP001634393"/>
    </source>
</evidence>
<proteinExistence type="predicted"/>
<accession>A0ABD3S352</accession>
<sequence>MGDTILCCKPCSISVASYQGHFDILNTYTSTLHADDIISISYFFILQHDWKDYLFIPNMQDLFSIRLISFIKNNLRLGSIENNLHDVGCTNCSKHLGWYLSRKYVIPPKSLKMFYLEENKRFYADIETENRFST</sequence>